<dbReference type="Proteomes" id="UP000199137">
    <property type="component" value="Unassembled WGS sequence"/>
</dbReference>
<organism evidence="1 2">
    <name type="scientific">Amycolatopsis rubida</name>
    <dbReference type="NCBI Taxonomy" id="112413"/>
    <lineage>
        <taxon>Bacteria</taxon>
        <taxon>Bacillati</taxon>
        <taxon>Actinomycetota</taxon>
        <taxon>Actinomycetes</taxon>
        <taxon>Pseudonocardiales</taxon>
        <taxon>Pseudonocardiaceae</taxon>
        <taxon>Amycolatopsis</taxon>
    </lineage>
</organism>
<name>A0A1I5EKN3_9PSEU</name>
<dbReference type="AlphaFoldDB" id="A0A1I5EKN3"/>
<gene>
    <name evidence="1" type="ORF">SAMN05421854_101686</name>
</gene>
<proteinExistence type="predicted"/>
<dbReference type="EMBL" id="FOWC01000001">
    <property type="protein sequence ID" value="SFO12028.1"/>
    <property type="molecule type" value="Genomic_DNA"/>
</dbReference>
<dbReference type="STRING" id="112413.SAMN05421854_101686"/>
<evidence type="ECO:0000313" key="1">
    <source>
        <dbReference type="EMBL" id="SFO12028.1"/>
    </source>
</evidence>
<accession>A0A1I5EKN3</accession>
<dbReference type="RefSeq" id="WP_280142706.1">
    <property type="nucleotide sequence ID" value="NZ_FOWC01000001.1"/>
</dbReference>
<reference evidence="1 2" key="1">
    <citation type="submission" date="2016-10" db="EMBL/GenBank/DDBJ databases">
        <authorList>
            <person name="de Groot N.N."/>
        </authorList>
    </citation>
    <scope>NUCLEOTIDE SEQUENCE [LARGE SCALE GENOMIC DNA]</scope>
    <source>
        <strain evidence="1 2">DSM 44637</strain>
    </source>
</reference>
<sequence>MSRSSWLTWCQATRAGYFAESGPLSAEFLGREPRTVADRFAEAA</sequence>
<evidence type="ECO:0000313" key="2">
    <source>
        <dbReference type="Proteomes" id="UP000199137"/>
    </source>
</evidence>
<protein>
    <submittedName>
        <fullName evidence="1">Uncharacterized protein</fullName>
    </submittedName>
</protein>